<keyword evidence="5 10" id="KW-0256">Endoplasmic reticulum</keyword>
<comment type="subcellular location">
    <subcellularLocation>
        <location evidence="1 10">Endoplasmic reticulum membrane</location>
        <topology evidence="1 10">Multi-pass membrane protein</topology>
    </subcellularLocation>
</comment>
<feature type="transmembrane region" description="Helical" evidence="10">
    <location>
        <begin position="180"/>
        <end position="202"/>
    </location>
</feature>
<feature type="transmembrane region" description="Helical" evidence="10">
    <location>
        <begin position="354"/>
        <end position="371"/>
    </location>
</feature>
<dbReference type="OrthoDB" id="9979195at2759"/>
<feature type="transmembrane region" description="Helical" evidence="10">
    <location>
        <begin position="7"/>
        <end position="25"/>
    </location>
</feature>
<feature type="transmembrane region" description="Helical" evidence="10">
    <location>
        <begin position="322"/>
        <end position="342"/>
    </location>
</feature>
<evidence type="ECO:0000256" key="10">
    <source>
        <dbReference type="RuleBase" id="RU365067"/>
    </source>
</evidence>
<dbReference type="GO" id="GO:0005789">
    <property type="term" value="C:endoplasmic reticulum membrane"/>
    <property type="evidence" value="ECO:0007669"/>
    <property type="project" value="UniProtKB-SubCell"/>
</dbReference>
<dbReference type="EMBL" id="CANTUO010000001">
    <property type="protein sequence ID" value="CAI5755844.1"/>
    <property type="molecule type" value="Genomic_DNA"/>
</dbReference>
<protein>
    <recommendedName>
        <fullName evidence="8 10">Man(5)GlcNAc(2)-PP-dolichol translocation protein RFT1</fullName>
    </recommendedName>
</protein>
<dbReference type="Proteomes" id="UP001152885">
    <property type="component" value="Unassembled WGS sequence"/>
</dbReference>
<keyword evidence="10" id="KW-0813">Transport</keyword>
<evidence type="ECO:0000256" key="3">
    <source>
        <dbReference type="ARBA" id="ARBA00010288"/>
    </source>
</evidence>
<gene>
    <name evidence="11" type="ORF">CANVERA_P0360</name>
</gene>
<feature type="transmembrane region" description="Helical" evidence="10">
    <location>
        <begin position="112"/>
        <end position="137"/>
    </location>
</feature>
<comment type="pathway">
    <text evidence="2">Protein modification; protein glycosylation.</text>
</comment>
<dbReference type="Pfam" id="PF04506">
    <property type="entry name" value="Rft-1"/>
    <property type="match status" value="1"/>
</dbReference>
<feature type="transmembrane region" description="Helical" evidence="10">
    <location>
        <begin position="37"/>
        <end position="55"/>
    </location>
</feature>
<evidence type="ECO:0000256" key="4">
    <source>
        <dbReference type="ARBA" id="ARBA00022692"/>
    </source>
</evidence>
<evidence type="ECO:0000256" key="1">
    <source>
        <dbReference type="ARBA" id="ARBA00004477"/>
    </source>
</evidence>
<evidence type="ECO:0000256" key="8">
    <source>
        <dbReference type="ARBA" id="ARBA00044793"/>
    </source>
</evidence>
<comment type="function">
    <text evidence="9 10">Intramembrane glycolipid transporter that operates in the biosynthetic pathway of dolichol-linked oligosaccharides, the glycan precursors employed in protein asparagine (N)-glycosylation. The sequential addition of sugars to dolichol pyrophosphate produces dolichol-linked oligosaccharides containing fourteen sugars, including two GlcNAcs, nine mannoses and three glucoses. Once assembled, the oligosaccharide is transferred from the lipid to nascent proteins by oligosaccharyltransferases. The assembly of dolichol-linked oligosaccharides begins on the cytosolic side of the endoplasmic reticulum membrane and finishes in its lumen. RFT1 could mediate the translocation of the cytosolically oriented intermediate DolPP-GlcNAc2Man5, produced by ALG11, into the ER lumen where dolichol-linked oligosaccharides assembly continues. However, the intramembrane lipid transporter activity could not be confirmed in vitro.</text>
</comment>
<dbReference type="PANTHER" id="PTHR13117:SF5">
    <property type="entry name" value="PROTEIN RFT1 HOMOLOG"/>
    <property type="match status" value="1"/>
</dbReference>
<keyword evidence="4 10" id="KW-0812">Transmembrane</keyword>
<evidence type="ECO:0000256" key="9">
    <source>
        <dbReference type="ARBA" id="ARBA00045912"/>
    </source>
</evidence>
<evidence type="ECO:0000313" key="12">
    <source>
        <dbReference type="Proteomes" id="UP001152885"/>
    </source>
</evidence>
<comment type="caution">
    <text evidence="11">The sequence shown here is derived from an EMBL/GenBank/DDBJ whole genome shotgun (WGS) entry which is preliminary data.</text>
</comment>
<dbReference type="PANTHER" id="PTHR13117">
    <property type="entry name" value="ENDOPLASMIC RETICULUM MULTISPAN TRANSMEMBRANE PROTEIN-RELATED"/>
    <property type="match status" value="1"/>
</dbReference>
<keyword evidence="6 10" id="KW-1133">Transmembrane helix</keyword>
<keyword evidence="7 10" id="KW-0472">Membrane</keyword>
<dbReference type="GO" id="GO:0006488">
    <property type="term" value="P:dolichol-linked oligosaccharide biosynthetic process"/>
    <property type="evidence" value="ECO:0007669"/>
    <property type="project" value="InterPro"/>
</dbReference>
<dbReference type="InterPro" id="IPR007594">
    <property type="entry name" value="RFT1"/>
</dbReference>
<sequence length="382" mass="44532">MYSVGKGISSLIVVQVLTKLFTFILNQLLIKFITPEIIGISSYLEFIYNSILFFSRESVRLSVQRIKNDKRVFQKVVNFGFIPLLISIPIIGIITIQSMYSNNIQNLITLPYWKVIISTYLVSVYLELVIEPIYCLYQYQLDFAKRSKFESIATFMKCITTFASIIVFSRYALSEIRTSVFILSFGIGQLLYSITLFILYSYSFLSFKQVEYRLVKLKEEKQVYYFQGDILSIFKSFFIQMIFKQFLTEGDKLLISYLCTVKEQGIYTIISNYGSILARLLFQPLEESTRLLFTKISNHKESLSYLKLICLINGFEIDALTIVKYVIPSVLVSLIYWIVQYALIGVKTNSLNEFVWSFCICVLLLGQLMYLERKTILQYIKR</sequence>
<comment type="similarity">
    <text evidence="3 10">Belongs to the RFT1 family.</text>
</comment>
<accession>A0A9W4TUF4</accession>
<feature type="transmembrane region" description="Helical" evidence="10">
    <location>
        <begin position="149"/>
        <end position="168"/>
    </location>
</feature>
<comment type="caution">
    <text evidence="10">Lacks conserved residue(s) required for the propagation of feature annotation.</text>
</comment>
<reference evidence="11" key="1">
    <citation type="submission" date="2022-12" db="EMBL/GenBank/DDBJ databases">
        <authorList>
            <person name="Brejova B."/>
        </authorList>
    </citation>
    <scope>NUCLEOTIDE SEQUENCE</scope>
</reference>
<dbReference type="AlphaFoldDB" id="A0A9W4TUF4"/>
<organism evidence="11 12">
    <name type="scientific">Candida verbasci</name>
    <dbReference type="NCBI Taxonomy" id="1227364"/>
    <lineage>
        <taxon>Eukaryota</taxon>
        <taxon>Fungi</taxon>
        <taxon>Dikarya</taxon>
        <taxon>Ascomycota</taxon>
        <taxon>Saccharomycotina</taxon>
        <taxon>Pichiomycetes</taxon>
        <taxon>Debaryomycetaceae</taxon>
        <taxon>Candida/Lodderomyces clade</taxon>
        <taxon>Candida</taxon>
    </lineage>
</organism>
<evidence type="ECO:0000256" key="6">
    <source>
        <dbReference type="ARBA" id="ARBA00022989"/>
    </source>
</evidence>
<evidence type="ECO:0000256" key="2">
    <source>
        <dbReference type="ARBA" id="ARBA00004922"/>
    </source>
</evidence>
<name>A0A9W4TUF4_9ASCO</name>
<evidence type="ECO:0000256" key="5">
    <source>
        <dbReference type="ARBA" id="ARBA00022824"/>
    </source>
</evidence>
<feature type="transmembrane region" description="Helical" evidence="10">
    <location>
        <begin position="76"/>
        <end position="100"/>
    </location>
</feature>
<keyword evidence="12" id="KW-1185">Reference proteome</keyword>
<dbReference type="GO" id="GO:0034203">
    <property type="term" value="P:glycolipid translocation"/>
    <property type="evidence" value="ECO:0007669"/>
    <property type="project" value="TreeGrafter"/>
</dbReference>
<evidence type="ECO:0000313" key="11">
    <source>
        <dbReference type="EMBL" id="CAI5755844.1"/>
    </source>
</evidence>
<evidence type="ECO:0000256" key="7">
    <source>
        <dbReference type="ARBA" id="ARBA00023136"/>
    </source>
</evidence>
<proteinExistence type="inferred from homology"/>